<evidence type="ECO:0000313" key="4">
    <source>
        <dbReference type="Proteomes" id="UP000664521"/>
    </source>
</evidence>
<accession>A0A8H3FPJ0</accession>
<dbReference type="InterPro" id="IPR025340">
    <property type="entry name" value="DUF4246"/>
</dbReference>
<protein>
    <submittedName>
        <fullName evidence="3">Uncharacterized protein</fullName>
    </submittedName>
</protein>
<dbReference type="Pfam" id="PF14033">
    <property type="entry name" value="DUF4246"/>
    <property type="match status" value="1"/>
</dbReference>
<reference evidence="3" key="1">
    <citation type="submission" date="2021-03" db="EMBL/GenBank/DDBJ databases">
        <authorList>
            <person name="Tagirdzhanova G."/>
        </authorList>
    </citation>
    <scope>NUCLEOTIDE SEQUENCE</scope>
</reference>
<evidence type="ECO:0000313" key="3">
    <source>
        <dbReference type="EMBL" id="CAF9927059.1"/>
    </source>
</evidence>
<name>A0A8H3FPJ0_9LECA</name>
<dbReference type="PANTHER" id="PTHR33119">
    <property type="entry name" value="IFI3P"/>
    <property type="match status" value="1"/>
</dbReference>
<dbReference type="AlphaFoldDB" id="A0A8H3FPJ0"/>
<gene>
    <name evidence="3" type="ORF">HETSPECPRED_006495</name>
</gene>
<organism evidence="3 4">
    <name type="scientific">Heterodermia speciosa</name>
    <dbReference type="NCBI Taxonomy" id="116794"/>
    <lineage>
        <taxon>Eukaryota</taxon>
        <taxon>Fungi</taxon>
        <taxon>Dikarya</taxon>
        <taxon>Ascomycota</taxon>
        <taxon>Pezizomycotina</taxon>
        <taxon>Lecanoromycetes</taxon>
        <taxon>OSLEUM clade</taxon>
        <taxon>Lecanoromycetidae</taxon>
        <taxon>Caliciales</taxon>
        <taxon>Physciaceae</taxon>
        <taxon>Heterodermia</taxon>
    </lineage>
</organism>
<feature type="domain" description="DUF4246" evidence="2">
    <location>
        <begin position="31"/>
        <end position="71"/>
    </location>
</feature>
<comment type="caution">
    <text evidence="3">The sequence shown here is derived from an EMBL/GenBank/DDBJ whole genome shotgun (WGS) entry which is preliminary data.</text>
</comment>
<keyword evidence="4" id="KW-1185">Reference proteome</keyword>
<sequence>MMPCESSHVLTPFAIVEGAIADSCVFKSNYDGLLLSFRERTLLELIDRICDKAEWEREVFDDVTVDKWKKEALATPARDVSVQMVNWLIEELKFKSKRSLEQKFVETHDVIFKSDTMVPEHMRKALVQAVKPLEDIPEREKDWHPGSNEQVLDLVHPSLYPLVFGQTRILPAGIIGLSDCFDRYGEGEVLAVPSYDEADQANDRSLDNVNYRMPSNYARSIFFQWLPSNFEIPECSDEVKLLSYINGLHPEKNGDLHRIIEQIVGKAIPMWNAMFGSLIDRKKPRIQQKDTCYGGIPEGEDPLEEDPDERLDFSDLPVIQPEPPNFEESEWLKHQEMYEREVPVDLRKTFGKLQIVVKLANIHLTPEKPDYPGGSWHVEGTLNESICATAIYYYESDNISESLLAFRTQFHSETTAALTYPPDEWRALREIYGFENEAPCVQELGTVVAKPGRLLVFPNVYQHRVLPFHLADPTKSGHRKILALFLIDPYRPIISTANIPCQQKSWWAEKVREIGPLGSLPPEINQKIIEMVPDPVSLEKAKEQREQLMAERQIL</sequence>
<dbReference type="InterPro" id="IPR049207">
    <property type="entry name" value="DUF4246_N"/>
</dbReference>
<dbReference type="Pfam" id="PF21666">
    <property type="entry name" value="DUF4246_N"/>
    <property type="match status" value="1"/>
</dbReference>
<dbReference type="InterPro" id="IPR049192">
    <property type="entry name" value="DUF4246_C"/>
</dbReference>
<dbReference type="Proteomes" id="UP000664521">
    <property type="component" value="Unassembled WGS sequence"/>
</dbReference>
<dbReference type="PANTHER" id="PTHR33119:SF1">
    <property type="entry name" value="FE2OG DIOXYGENASE DOMAIN-CONTAINING PROTEIN"/>
    <property type="match status" value="1"/>
</dbReference>
<dbReference type="EMBL" id="CAJPDS010000043">
    <property type="protein sequence ID" value="CAF9927059.1"/>
    <property type="molecule type" value="Genomic_DNA"/>
</dbReference>
<feature type="domain" description="DUF4246" evidence="1">
    <location>
        <begin position="83"/>
        <end position="510"/>
    </location>
</feature>
<evidence type="ECO:0000259" key="1">
    <source>
        <dbReference type="Pfam" id="PF14033"/>
    </source>
</evidence>
<proteinExistence type="predicted"/>
<evidence type="ECO:0000259" key="2">
    <source>
        <dbReference type="Pfam" id="PF21666"/>
    </source>
</evidence>
<dbReference type="OrthoDB" id="415532at2759"/>